<reference evidence="1" key="1">
    <citation type="submission" date="2019-03" db="EMBL/GenBank/DDBJ databases">
        <authorList>
            <person name="Mank J."/>
            <person name="Almeida P."/>
        </authorList>
    </citation>
    <scope>NUCLEOTIDE SEQUENCE</scope>
    <source>
        <strain evidence="1">78183</strain>
    </source>
</reference>
<sequence length="15" mass="1664">MRRSAKLHVVAGLII</sequence>
<gene>
    <name evidence="1" type="ORF">SVIM_LOCUS488670</name>
</gene>
<dbReference type="EMBL" id="CAADRP010002240">
    <property type="protein sequence ID" value="VFU63953.1"/>
    <property type="molecule type" value="Genomic_DNA"/>
</dbReference>
<accession>A0A6N2NHC9</accession>
<evidence type="ECO:0000313" key="1">
    <source>
        <dbReference type="EMBL" id="VFU63953.1"/>
    </source>
</evidence>
<protein>
    <submittedName>
        <fullName evidence="1">Uncharacterized protein</fullName>
    </submittedName>
</protein>
<organism evidence="1">
    <name type="scientific">Salix viminalis</name>
    <name type="common">Common osier</name>
    <name type="synonym">Basket willow</name>
    <dbReference type="NCBI Taxonomy" id="40686"/>
    <lineage>
        <taxon>Eukaryota</taxon>
        <taxon>Viridiplantae</taxon>
        <taxon>Streptophyta</taxon>
        <taxon>Embryophyta</taxon>
        <taxon>Tracheophyta</taxon>
        <taxon>Spermatophyta</taxon>
        <taxon>Magnoliopsida</taxon>
        <taxon>eudicotyledons</taxon>
        <taxon>Gunneridae</taxon>
        <taxon>Pentapetalae</taxon>
        <taxon>rosids</taxon>
        <taxon>fabids</taxon>
        <taxon>Malpighiales</taxon>
        <taxon>Salicaceae</taxon>
        <taxon>Saliceae</taxon>
        <taxon>Salix</taxon>
    </lineage>
</organism>
<name>A0A6N2NHC9_SALVM</name>
<proteinExistence type="predicted"/>